<name>A0A9N9C547_FUNMO</name>
<dbReference type="Gene3D" id="1.10.510.10">
    <property type="entry name" value="Transferase(Phosphotransferase) domain 1"/>
    <property type="match status" value="1"/>
</dbReference>
<dbReference type="SUPFAM" id="SSF56112">
    <property type="entry name" value="Protein kinase-like (PK-like)"/>
    <property type="match status" value="1"/>
</dbReference>
<sequence length="339" mass="39326">MQNNKRKQVSSDLASNTSKIRKYVTSDSCKLNIRDKYWSMLIPINEETSDRIGSIYLEAEYQTFGKNETHNGYQHMPSDYELYCMLSKNEHGMKITKICGNVTYINPKGEDLILNNAGDNTVIVEGCLFLIYLNEFTAQFKFLLWDCHCGSVMLYDKDDEITIKGQDEEEIPNKDNLQCAVHKYTIIRQLGQIKDGTLYDLIKNEHRFTKEELVSLEFHEKGLVYRDLKPANILVDLSVTPFNVILCDFGLCKEAEKIMPGRPGGTKTYCMQDLFELLIYSKNGMVLLECIMNNKFYGYAKDFQDTSSMRQKQIIEKVCAQYFERKHTWIKKINDEGDL</sequence>
<reference evidence="2" key="1">
    <citation type="submission" date="2021-06" db="EMBL/GenBank/DDBJ databases">
        <authorList>
            <person name="Kallberg Y."/>
            <person name="Tangrot J."/>
            <person name="Rosling A."/>
        </authorList>
    </citation>
    <scope>NUCLEOTIDE SEQUENCE</scope>
    <source>
        <strain evidence="2">87-6 pot B 2015</strain>
    </source>
</reference>
<evidence type="ECO:0000313" key="3">
    <source>
        <dbReference type="Proteomes" id="UP000789375"/>
    </source>
</evidence>
<accession>A0A9N9C547</accession>
<dbReference type="InterPro" id="IPR000719">
    <property type="entry name" value="Prot_kinase_dom"/>
</dbReference>
<comment type="caution">
    <text evidence="2">The sequence shown here is derived from an EMBL/GenBank/DDBJ whole genome shotgun (WGS) entry which is preliminary data.</text>
</comment>
<dbReference type="InterPro" id="IPR011009">
    <property type="entry name" value="Kinase-like_dom_sf"/>
</dbReference>
<dbReference type="InterPro" id="IPR008271">
    <property type="entry name" value="Ser/Thr_kinase_AS"/>
</dbReference>
<dbReference type="PROSITE" id="PS50011">
    <property type="entry name" value="PROTEIN_KINASE_DOM"/>
    <property type="match status" value="1"/>
</dbReference>
<feature type="domain" description="Protein kinase" evidence="1">
    <location>
        <begin position="58"/>
        <end position="339"/>
    </location>
</feature>
<evidence type="ECO:0000259" key="1">
    <source>
        <dbReference type="PROSITE" id="PS50011"/>
    </source>
</evidence>
<dbReference type="AlphaFoldDB" id="A0A9N9C547"/>
<evidence type="ECO:0000313" key="2">
    <source>
        <dbReference type="EMBL" id="CAG8588316.1"/>
    </source>
</evidence>
<dbReference type="PROSITE" id="PS00108">
    <property type="entry name" value="PROTEIN_KINASE_ST"/>
    <property type="match status" value="1"/>
</dbReference>
<dbReference type="Pfam" id="PF00069">
    <property type="entry name" value="Pkinase"/>
    <property type="match status" value="1"/>
</dbReference>
<dbReference type="SMART" id="SM00220">
    <property type="entry name" value="S_TKc"/>
    <property type="match status" value="1"/>
</dbReference>
<dbReference type="Proteomes" id="UP000789375">
    <property type="component" value="Unassembled WGS sequence"/>
</dbReference>
<keyword evidence="3" id="KW-1185">Reference proteome</keyword>
<proteinExistence type="predicted"/>
<dbReference type="GO" id="GO:0005524">
    <property type="term" value="F:ATP binding"/>
    <property type="evidence" value="ECO:0007669"/>
    <property type="project" value="InterPro"/>
</dbReference>
<gene>
    <name evidence="2" type="ORF">FMOSSE_LOCUS8305</name>
</gene>
<dbReference type="EMBL" id="CAJVPP010002130">
    <property type="protein sequence ID" value="CAG8588316.1"/>
    <property type="molecule type" value="Genomic_DNA"/>
</dbReference>
<dbReference type="GO" id="GO:0004672">
    <property type="term" value="F:protein kinase activity"/>
    <property type="evidence" value="ECO:0007669"/>
    <property type="project" value="InterPro"/>
</dbReference>
<organism evidence="2 3">
    <name type="scientific">Funneliformis mosseae</name>
    <name type="common">Endomycorrhizal fungus</name>
    <name type="synonym">Glomus mosseae</name>
    <dbReference type="NCBI Taxonomy" id="27381"/>
    <lineage>
        <taxon>Eukaryota</taxon>
        <taxon>Fungi</taxon>
        <taxon>Fungi incertae sedis</taxon>
        <taxon>Mucoromycota</taxon>
        <taxon>Glomeromycotina</taxon>
        <taxon>Glomeromycetes</taxon>
        <taxon>Glomerales</taxon>
        <taxon>Glomeraceae</taxon>
        <taxon>Funneliformis</taxon>
    </lineage>
</organism>
<protein>
    <submittedName>
        <fullName evidence="2">423_t:CDS:1</fullName>
    </submittedName>
</protein>